<dbReference type="EMBL" id="PCVO01000031">
    <property type="protein sequence ID" value="PIQ75298.1"/>
    <property type="molecule type" value="Genomic_DNA"/>
</dbReference>
<organism evidence="1 2">
    <name type="scientific">Candidatus Portnoybacteria bacterium CG11_big_fil_rev_8_21_14_0_20_40_15</name>
    <dbReference type="NCBI Taxonomy" id="1974817"/>
    <lineage>
        <taxon>Bacteria</taxon>
        <taxon>Candidatus Portnoyibacteriota</taxon>
    </lineage>
</organism>
<comment type="caution">
    <text evidence="1">The sequence shown here is derived from an EMBL/GenBank/DDBJ whole genome shotgun (WGS) entry which is preliminary data.</text>
</comment>
<dbReference type="Proteomes" id="UP000229317">
    <property type="component" value="Unassembled WGS sequence"/>
</dbReference>
<dbReference type="AlphaFoldDB" id="A0A2H0KT25"/>
<accession>A0A2H0KT25</accession>
<proteinExistence type="predicted"/>
<name>A0A2H0KT25_9BACT</name>
<protein>
    <submittedName>
        <fullName evidence="1">Uncharacterized protein</fullName>
    </submittedName>
</protein>
<evidence type="ECO:0000313" key="1">
    <source>
        <dbReference type="EMBL" id="PIQ75298.1"/>
    </source>
</evidence>
<evidence type="ECO:0000313" key="2">
    <source>
        <dbReference type="Proteomes" id="UP000229317"/>
    </source>
</evidence>
<reference evidence="1 2" key="1">
    <citation type="submission" date="2017-09" db="EMBL/GenBank/DDBJ databases">
        <title>Depth-based differentiation of microbial function through sediment-hosted aquifers and enrichment of novel symbionts in the deep terrestrial subsurface.</title>
        <authorList>
            <person name="Probst A.J."/>
            <person name="Ladd B."/>
            <person name="Jarett J.K."/>
            <person name="Geller-Mcgrath D.E."/>
            <person name="Sieber C.M."/>
            <person name="Emerson J.B."/>
            <person name="Anantharaman K."/>
            <person name="Thomas B.C."/>
            <person name="Malmstrom R."/>
            <person name="Stieglmeier M."/>
            <person name="Klingl A."/>
            <person name="Woyke T."/>
            <person name="Ryan C.M."/>
            <person name="Banfield J.F."/>
        </authorList>
    </citation>
    <scope>NUCLEOTIDE SEQUENCE [LARGE SCALE GENOMIC DNA]</scope>
    <source>
        <strain evidence="1">CG11_big_fil_rev_8_21_14_0_20_40_15</strain>
    </source>
</reference>
<sequence>MNIKMQKISAANRKFFLEWLPFNFCDRFCERCEEFQDDCKIYQDDVNFKVKCQIEGKDSHDMKVIFEHVAETMTQTMKLVQEMIKKEGVKITKEDEKRADKFERAAAAAVVKNMLFKKCRLISRKFARFFENFSYPLCNEQVLLYLYNEMQELCFYCHLIFVKAARALHSRIEEKKDKDDFSRPDPLVSAALGYYSLLVCKRSIEVILNLIGHGAIQAKQIVKIIKLAEEAKSEFEKAFPGVTEFRDKIIFHGKV</sequence>
<gene>
    <name evidence="1" type="ORF">COV84_01970</name>
</gene>